<organism evidence="2 3">
    <name type="scientific">Dreissena polymorpha</name>
    <name type="common">Zebra mussel</name>
    <name type="synonym">Mytilus polymorpha</name>
    <dbReference type="NCBI Taxonomy" id="45954"/>
    <lineage>
        <taxon>Eukaryota</taxon>
        <taxon>Metazoa</taxon>
        <taxon>Spiralia</taxon>
        <taxon>Lophotrochozoa</taxon>
        <taxon>Mollusca</taxon>
        <taxon>Bivalvia</taxon>
        <taxon>Autobranchia</taxon>
        <taxon>Heteroconchia</taxon>
        <taxon>Euheterodonta</taxon>
        <taxon>Imparidentia</taxon>
        <taxon>Neoheterodontei</taxon>
        <taxon>Myida</taxon>
        <taxon>Dreissenoidea</taxon>
        <taxon>Dreissenidae</taxon>
        <taxon>Dreissena</taxon>
    </lineage>
</organism>
<feature type="domain" description="Septin-type G" evidence="1">
    <location>
        <begin position="31"/>
        <end position="117"/>
    </location>
</feature>
<comment type="caution">
    <text evidence="2">The sequence shown here is derived from an EMBL/GenBank/DDBJ whole genome shotgun (WGS) entry which is preliminary data.</text>
</comment>
<dbReference type="EMBL" id="JAIWYP010000009">
    <property type="protein sequence ID" value="KAH3768533.1"/>
    <property type="molecule type" value="Genomic_DNA"/>
</dbReference>
<dbReference type="Gene3D" id="3.40.50.300">
    <property type="entry name" value="P-loop containing nucleotide triphosphate hydrolases"/>
    <property type="match status" value="1"/>
</dbReference>
<protein>
    <recommendedName>
        <fullName evidence="1">Septin-type G domain-containing protein</fullName>
    </recommendedName>
</protein>
<dbReference type="CDD" id="cd00882">
    <property type="entry name" value="Ras_like_GTPase"/>
    <property type="match status" value="1"/>
</dbReference>
<proteinExistence type="predicted"/>
<gene>
    <name evidence="2" type="ORF">DPMN_169747</name>
</gene>
<dbReference type="GO" id="GO:0005525">
    <property type="term" value="F:GTP binding"/>
    <property type="evidence" value="ECO:0007669"/>
    <property type="project" value="InterPro"/>
</dbReference>
<dbReference type="PROSITE" id="PS00675">
    <property type="entry name" value="SIGMA54_INTERACT_1"/>
    <property type="match status" value="1"/>
</dbReference>
<evidence type="ECO:0000259" key="1">
    <source>
        <dbReference type="Pfam" id="PF00735"/>
    </source>
</evidence>
<dbReference type="InterPro" id="IPR027417">
    <property type="entry name" value="P-loop_NTPase"/>
</dbReference>
<dbReference type="SUPFAM" id="SSF52540">
    <property type="entry name" value="P-loop containing nucleoside triphosphate hydrolases"/>
    <property type="match status" value="1"/>
</dbReference>
<dbReference type="Proteomes" id="UP000828390">
    <property type="component" value="Unassembled WGS sequence"/>
</dbReference>
<evidence type="ECO:0000313" key="2">
    <source>
        <dbReference type="EMBL" id="KAH3768533.1"/>
    </source>
</evidence>
<dbReference type="AlphaFoldDB" id="A0A9D4DW36"/>
<keyword evidence="3" id="KW-1185">Reference proteome</keyword>
<dbReference type="InterPro" id="IPR025662">
    <property type="entry name" value="Sigma_54_int_dom_ATP-bd_1"/>
</dbReference>
<evidence type="ECO:0000313" key="3">
    <source>
        <dbReference type="Proteomes" id="UP000828390"/>
    </source>
</evidence>
<reference evidence="2" key="1">
    <citation type="journal article" date="2019" name="bioRxiv">
        <title>The Genome of the Zebra Mussel, Dreissena polymorpha: A Resource for Invasive Species Research.</title>
        <authorList>
            <person name="McCartney M.A."/>
            <person name="Auch B."/>
            <person name="Kono T."/>
            <person name="Mallez S."/>
            <person name="Zhang Y."/>
            <person name="Obille A."/>
            <person name="Becker A."/>
            <person name="Abrahante J.E."/>
            <person name="Garbe J."/>
            <person name="Badalamenti J.P."/>
            <person name="Herman A."/>
            <person name="Mangelson H."/>
            <person name="Liachko I."/>
            <person name="Sullivan S."/>
            <person name="Sone E.D."/>
            <person name="Koren S."/>
            <person name="Silverstein K.A.T."/>
            <person name="Beckman K.B."/>
            <person name="Gohl D.M."/>
        </authorList>
    </citation>
    <scope>NUCLEOTIDE SEQUENCE</scope>
    <source>
        <strain evidence="2">Duluth1</strain>
        <tissue evidence="2">Whole animal</tissue>
    </source>
</reference>
<name>A0A9D4DW36_DREPO</name>
<reference evidence="2" key="2">
    <citation type="submission" date="2020-11" db="EMBL/GenBank/DDBJ databases">
        <authorList>
            <person name="McCartney M.A."/>
            <person name="Auch B."/>
            <person name="Kono T."/>
            <person name="Mallez S."/>
            <person name="Becker A."/>
            <person name="Gohl D.M."/>
            <person name="Silverstein K.A.T."/>
            <person name="Koren S."/>
            <person name="Bechman K.B."/>
            <person name="Herman A."/>
            <person name="Abrahante J.E."/>
            <person name="Garbe J."/>
        </authorList>
    </citation>
    <scope>NUCLEOTIDE SEQUENCE</scope>
    <source>
        <strain evidence="2">Duluth1</strain>
        <tissue evidence="2">Whole animal</tissue>
    </source>
</reference>
<dbReference type="InterPro" id="IPR030379">
    <property type="entry name" value="G_SEPTIN_dom"/>
</dbReference>
<dbReference type="Pfam" id="PF00735">
    <property type="entry name" value="Septin"/>
    <property type="match status" value="1"/>
</dbReference>
<sequence length="157" mass="17983">MREITEARTVKAKTRKFVLGSPKDTDWKEKTLLMIGETGTGKSTLVDGMANYILGVTWNDPFRFSIVNLEDEEKKKIGNQAVSQTEWITCYTIYPHEGSRISYTINIIDTPGFGDTSGLDRDRKSLNKSENCFPQNPQRACYLLTQFAFLSKRRMRD</sequence>
<dbReference type="PANTHER" id="PTHR32046">
    <property type="entry name" value="G DOMAIN-CONTAINING PROTEIN"/>
    <property type="match status" value="1"/>
</dbReference>
<dbReference type="PANTHER" id="PTHR32046:SF11">
    <property type="entry name" value="IMMUNE-ASSOCIATED NUCLEOTIDE-BINDING PROTEIN 10-LIKE"/>
    <property type="match status" value="1"/>
</dbReference>
<accession>A0A9D4DW36</accession>